<gene>
    <name evidence="5" type="primary">sepF</name>
    <name evidence="6" type="ORF">SAMN05661109_00059</name>
</gene>
<dbReference type="EMBL" id="FOGQ01000001">
    <property type="protein sequence ID" value="SER38200.1"/>
    <property type="molecule type" value="Genomic_DNA"/>
</dbReference>
<dbReference type="STRING" id="1121357.SAMN05661109_00059"/>
<dbReference type="InterPro" id="IPR023052">
    <property type="entry name" value="Cell_div_SepF"/>
</dbReference>
<evidence type="ECO:0000256" key="1">
    <source>
        <dbReference type="ARBA" id="ARBA00022618"/>
    </source>
</evidence>
<dbReference type="Pfam" id="PF04472">
    <property type="entry name" value="SepF"/>
    <property type="match status" value="1"/>
</dbReference>
<comment type="similarity">
    <text evidence="5">Belongs to the SepF family.</text>
</comment>
<accession>A0A1H9NQD5</accession>
<dbReference type="InterPro" id="IPR038594">
    <property type="entry name" value="SepF-like_sf"/>
</dbReference>
<dbReference type="PANTHER" id="PTHR35798:SF1">
    <property type="entry name" value="CELL DIVISION PROTEIN SEPF"/>
    <property type="match status" value="1"/>
</dbReference>
<comment type="subcellular location">
    <subcellularLocation>
        <location evidence="5">Cytoplasm</location>
    </subcellularLocation>
    <text evidence="5">Localizes to the division site, in a FtsZ-dependent manner.</text>
</comment>
<keyword evidence="7" id="KW-1185">Reference proteome</keyword>
<organism evidence="6 7">
    <name type="scientific">Corynebacterium cystitidis DSM 20524</name>
    <dbReference type="NCBI Taxonomy" id="1121357"/>
    <lineage>
        <taxon>Bacteria</taxon>
        <taxon>Bacillati</taxon>
        <taxon>Actinomycetota</taxon>
        <taxon>Actinomycetes</taxon>
        <taxon>Mycobacteriales</taxon>
        <taxon>Corynebacteriaceae</taxon>
        <taxon>Corynebacterium</taxon>
    </lineage>
</organism>
<dbReference type="RefSeq" id="WP_092254534.1">
    <property type="nucleotide sequence ID" value="NZ_CP047199.1"/>
</dbReference>
<name>A0A1H9NQD5_9CORY</name>
<dbReference type="HAMAP" id="MF_01197">
    <property type="entry name" value="SepF"/>
    <property type="match status" value="1"/>
</dbReference>
<dbReference type="GO" id="GO:0043093">
    <property type="term" value="P:FtsZ-dependent cytokinesis"/>
    <property type="evidence" value="ECO:0007669"/>
    <property type="project" value="UniProtKB-UniRule"/>
</dbReference>
<keyword evidence="5" id="KW-0963">Cytoplasm</keyword>
<comment type="subunit">
    <text evidence="5">Homodimer. Interacts with FtsZ.</text>
</comment>
<dbReference type="Proteomes" id="UP000198929">
    <property type="component" value="Unassembled WGS sequence"/>
</dbReference>
<proteinExistence type="inferred from homology"/>
<protein>
    <recommendedName>
        <fullName evidence="5">Cell division protein SepF</fullName>
    </recommendedName>
</protein>
<dbReference type="AlphaFoldDB" id="A0A1H9NQD5"/>
<dbReference type="InterPro" id="IPR007561">
    <property type="entry name" value="Cell_div_SepF/SepF-rel"/>
</dbReference>
<reference evidence="7" key="1">
    <citation type="submission" date="2016-10" db="EMBL/GenBank/DDBJ databases">
        <authorList>
            <person name="Varghese N."/>
            <person name="Submissions S."/>
        </authorList>
    </citation>
    <scope>NUCLEOTIDE SEQUENCE [LARGE SCALE GENOMIC DNA]</scope>
    <source>
        <strain evidence="7">DSM 20524</strain>
    </source>
</reference>
<keyword evidence="1 5" id="KW-0132">Cell division</keyword>
<evidence type="ECO:0000256" key="4">
    <source>
        <dbReference type="ARBA" id="ARBA00044936"/>
    </source>
</evidence>
<dbReference type="GO" id="GO:0000917">
    <property type="term" value="P:division septum assembly"/>
    <property type="evidence" value="ECO:0007669"/>
    <property type="project" value="UniProtKB-KW"/>
</dbReference>
<keyword evidence="3 5" id="KW-0131">Cell cycle</keyword>
<dbReference type="GO" id="GO:0005737">
    <property type="term" value="C:cytoplasm"/>
    <property type="evidence" value="ECO:0007669"/>
    <property type="project" value="UniProtKB-SubCell"/>
</dbReference>
<evidence type="ECO:0000313" key="7">
    <source>
        <dbReference type="Proteomes" id="UP000198929"/>
    </source>
</evidence>
<evidence type="ECO:0000256" key="5">
    <source>
        <dbReference type="HAMAP-Rule" id="MF_01197"/>
    </source>
</evidence>
<sequence length="172" mass="19504">MSFVKNAKEFFGFTPYKLEEDAYYDEPRYGDDGSAAYAPEPEHSYSYNRADRTDRTVRAGRGMHTERSERGFSRDTRLYAPSIVVVTPRTYDDAKDIGEPFRDGDAVVMDLTELDRKSMTRMIDFSAGLCFGLRGQMHNLAKYADTDRVVFAIVPENGQISTGELERVAGLR</sequence>
<keyword evidence="2 5" id="KW-0717">Septation</keyword>
<evidence type="ECO:0000313" key="6">
    <source>
        <dbReference type="EMBL" id="SER38200.1"/>
    </source>
</evidence>
<dbReference type="Gene3D" id="3.30.110.150">
    <property type="entry name" value="SepF-like protein"/>
    <property type="match status" value="1"/>
</dbReference>
<comment type="function">
    <text evidence="4 5">Cell division protein that is part of the divisome complex and is recruited early to the Z-ring. Probably stimulates Z-ring formation, perhaps through the cross-linking of FtsZ protofilaments. Its function overlaps with FtsA.</text>
</comment>
<evidence type="ECO:0000256" key="2">
    <source>
        <dbReference type="ARBA" id="ARBA00023210"/>
    </source>
</evidence>
<dbReference type="PANTHER" id="PTHR35798">
    <property type="entry name" value="CELL DIVISION PROTEIN SEPF"/>
    <property type="match status" value="1"/>
</dbReference>
<evidence type="ECO:0000256" key="3">
    <source>
        <dbReference type="ARBA" id="ARBA00023306"/>
    </source>
</evidence>